<keyword evidence="5" id="KW-0378">Hydrolase</keyword>
<reference evidence="5" key="1">
    <citation type="submission" date="2021-10" db="EMBL/GenBank/DDBJ databases">
        <title>Loktanella gaetbuli sp. nov., isolated from a tidal flat.</title>
        <authorList>
            <person name="Park S."/>
            <person name="Yoon J.-H."/>
        </authorList>
    </citation>
    <scope>NUCLEOTIDE SEQUENCE</scope>
    <source>
        <strain evidence="5">TSTF-M6</strain>
    </source>
</reference>
<feature type="domain" description="Type I restriction modification DNA specificity" evidence="4">
    <location>
        <begin position="199"/>
        <end position="339"/>
    </location>
</feature>
<dbReference type="EMBL" id="JAJATZ010000002">
    <property type="protein sequence ID" value="MCB5198776.1"/>
    <property type="molecule type" value="Genomic_DNA"/>
</dbReference>
<dbReference type="PANTHER" id="PTHR30408:SF12">
    <property type="entry name" value="TYPE I RESTRICTION ENZYME MJAVIII SPECIFICITY SUBUNIT"/>
    <property type="match status" value="1"/>
</dbReference>
<dbReference type="RefSeq" id="WP_226747652.1">
    <property type="nucleotide sequence ID" value="NZ_JAJATZ010000002.1"/>
</dbReference>
<dbReference type="Proteomes" id="UP001138961">
    <property type="component" value="Unassembled WGS sequence"/>
</dbReference>
<feature type="domain" description="Type I restriction modification DNA specificity" evidence="4">
    <location>
        <begin position="6"/>
        <end position="169"/>
    </location>
</feature>
<dbReference type="InterPro" id="IPR000055">
    <property type="entry name" value="Restrct_endonuc_typeI_TRD"/>
</dbReference>
<keyword evidence="5" id="KW-0540">Nuclease</keyword>
<dbReference type="Gene3D" id="3.90.220.20">
    <property type="entry name" value="DNA methylase specificity domains"/>
    <property type="match status" value="2"/>
</dbReference>
<dbReference type="InterPro" id="IPR052021">
    <property type="entry name" value="Type-I_RS_S_subunit"/>
</dbReference>
<dbReference type="PANTHER" id="PTHR30408">
    <property type="entry name" value="TYPE-1 RESTRICTION ENZYME ECOKI SPECIFICITY PROTEIN"/>
    <property type="match status" value="1"/>
</dbReference>
<protein>
    <submittedName>
        <fullName evidence="5">Restriction endonuclease subunit S</fullName>
        <ecNumber evidence="5">3.1.21.-</ecNumber>
    </submittedName>
</protein>
<evidence type="ECO:0000256" key="2">
    <source>
        <dbReference type="ARBA" id="ARBA00022747"/>
    </source>
</evidence>
<dbReference type="Pfam" id="PF01420">
    <property type="entry name" value="Methylase_S"/>
    <property type="match status" value="2"/>
</dbReference>
<keyword evidence="2" id="KW-0680">Restriction system</keyword>
<keyword evidence="6" id="KW-1185">Reference proteome</keyword>
<dbReference type="CDD" id="cd17262">
    <property type="entry name" value="RMtype1_S_Aco12261I-TRD2-CR2"/>
    <property type="match status" value="1"/>
</dbReference>
<dbReference type="GO" id="GO:0004519">
    <property type="term" value="F:endonuclease activity"/>
    <property type="evidence" value="ECO:0007669"/>
    <property type="project" value="UniProtKB-KW"/>
</dbReference>
<evidence type="ECO:0000259" key="4">
    <source>
        <dbReference type="Pfam" id="PF01420"/>
    </source>
</evidence>
<evidence type="ECO:0000256" key="3">
    <source>
        <dbReference type="ARBA" id="ARBA00023125"/>
    </source>
</evidence>
<accession>A0ABS8BST3</accession>
<keyword evidence="3" id="KW-0238">DNA-binding</keyword>
<gene>
    <name evidence="5" type="ORF">LGQ03_05945</name>
</gene>
<dbReference type="GO" id="GO:0016787">
    <property type="term" value="F:hydrolase activity"/>
    <property type="evidence" value="ECO:0007669"/>
    <property type="project" value="UniProtKB-KW"/>
</dbReference>
<comment type="caution">
    <text evidence="5">The sequence shown here is derived from an EMBL/GenBank/DDBJ whole genome shotgun (WGS) entry which is preliminary data.</text>
</comment>
<sequence>MAALNWIQTTVGEAFKTVTGGTPPKSDETLYGATVPFIKPPELINGTINTASDGLSAKGAERAKIAPKGSVLVSCIGNLGKIGLATKDVAFNQQINAIFPHYVSALPEFVFYLTLSPSFQGQLSALSSGTTVSIVNKSRFNSISIALPPLGEQKRIIAVLDQAFAALDRARANAEANLSDASALFDSWLSTTFSSGLEHWPKKTLPEISENLDRLRVPITKGDRNAGNIPYYGASGVVDHVADHIFDEDLLLVSEDGANLLARTYPIAFSVSGKIWVNNHAHVLRFETIEAQEFVRLYLNSISLEPWTSGMAQPKLNQKALSKIPIPYPEEAERTRIVDEASEVWKASESAGKTYGAQIADLADLRQSLLQKAFSGELTA</sequence>
<dbReference type="CDD" id="cd17293">
    <property type="entry name" value="RMtype1_S_Ppo21ORF8840P_TRD1-CR1_like"/>
    <property type="match status" value="1"/>
</dbReference>
<comment type="similarity">
    <text evidence="1">Belongs to the type-I restriction system S methylase family.</text>
</comment>
<evidence type="ECO:0000256" key="1">
    <source>
        <dbReference type="ARBA" id="ARBA00010923"/>
    </source>
</evidence>
<proteinExistence type="inferred from homology"/>
<name>A0ABS8BST3_9RHOB</name>
<dbReference type="InterPro" id="IPR044946">
    <property type="entry name" value="Restrct_endonuc_typeI_TRD_sf"/>
</dbReference>
<dbReference type="EC" id="3.1.21.-" evidence="5"/>
<organism evidence="5 6">
    <name type="scientific">Loktanella gaetbuli</name>
    <dbReference type="NCBI Taxonomy" id="2881335"/>
    <lineage>
        <taxon>Bacteria</taxon>
        <taxon>Pseudomonadati</taxon>
        <taxon>Pseudomonadota</taxon>
        <taxon>Alphaproteobacteria</taxon>
        <taxon>Rhodobacterales</taxon>
        <taxon>Roseobacteraceae</taxon>
        <taxon>Loktanella</taxon>
    </lineage>
</organism>
<evidence type="ECO:0000313" key="5">
    <source>
        <dbReference type="EMBL" id="MCB5198776.1"/>
    </source>
</evidence>
<keyword evidence="5" id="KW-0255">Endonuclease</keyword>
<evidence type="ECO:0000313" key="6">
    <source>
        <dbReference type="Proteomes" id="UP001138961"/>
    </source>
</evidence>
<dbReference type="SUPFAM" id="SSF116734">
    <property type="entry name" value="DNA methylase specificity domain"/>
    <property type="match status" value="2"/>
</dbReference>